<dbReference type="GO" id="GO:0004650">
    <property type="term" value="F:polygalacturonase activity"/>
    <property type="evidence" value="ECO:0007669"/>
    <property type="project" value="InterPro"/>
</dbReference>
<dbReference type="OrthoDB" id="1046782at2759"/>
<evidence type="ECO:0000256" key="1">
    <source>
        <dbReference type="SAM" id="SignalP"/>
    </source>
</evidence>
<dbReference type="SUPFAM" id="SSF51126">
    <property type="entry name" value="Pectin lyase-like"/>
    <property type="match status" value="1"/>
</dbReference>
<dbReference type="Pfam" id="PF12708">
    <property type="entry name" value="Pect-lyase_RHGA_epim"/>
    <property type="match status" value="1"/>
</dbReference>
<keyword evidence="4" id="KW-1185">Reference proteome</keyword>
<evidence type="ECO:0000259" key="2">
    <source>
        <dbReference type="Pfam" id="PF12708"/>
    </source>
</evidence>
<proteinExistence type="predicted"/>
<organism evidence="3">
    <name type="scientific">Blastocystis hominis</name>
    <dbReference type="NCBI Taxonomy" id="12968"/>
    <lineage>
        <taxon>Eukaryota</taxon>
        <taxon>Sar</taxon>
        <taxon>Stramenopiles</taxon>
        <taxon>Bigyra</taxon>
        <taxon>Opalozoa</taxon>
        <taxon>Opalinata</taxon>
        <taxon>Blastocystidae</taxon>
        <taxon>Blastocystis</taxon>
    </lineage>
</organism>
<dbReference type="InterPro" id="IPR024535">
    <property type="entry name" value="RHGA/B-epi-like_pectate_lyase"/>
</dbReference>
<sequence>MRFAVLILVLALTTCFVVDETQFAPPTKRKHFRSIMGRKWEARSPSGPVVKVLDFGADPTATVDSREHIQKAIDYALSMCTREMADGIKDCNGVVIDLQGGQYLLSGPLVFRSYTGNWRMTSGTLRADSTFNPDDFLVEVGTKECNNKQQSCNQGIGFDFMMFDASHQASGAARVDHTMGMNFGPQNFVIGFNRTGIEINSGHETLVHQCWFGEYYYSDDRKLIGMGTAIVLNGNDHYIVDTIVYGGKIGVIVNGEASVLKGVHTWNCDTSHGGVGIIVNAGVTRMENCYLDYNNLILNTFYLTVIQDTFFLGNGRIIMNPQGEQDVVGLRIANSMYGWGGDGKDTILIDESQGHFRRIINTQIVDTVIEEGVNTIVGTQADKKLSQQQATEWEIDFKASLLFKQIQKVQWSFVLDEPCFYQAYAMVEGTKVRVVTNVPISGTLHVHVDESEEF</sequence>
<dbReference type="Proteomes" id="UP000008312">
    <property type="component" value="Unassembled WGS sequence"/>
</dbReference>
<dbReference type="InterPro" id="IPR039279">
    <property type="entry name" value="QRT3-like"/>
</dbReference>
<dbReference type="PANTHER" id="PTHR33928:SF2">
    <property type="entry name" value="PECTATE LYASE SUPERFAMILY PROTEIN DOMAIN-CONTAINING PROTEIN-RELATED"/>
    <property type="match status" value="1"/>
</dbReference>
<dbReference type="GeneID" id="24921913"/>
<dbReference type="InterPro" id="IPR011050">
    <property type="entry name" value="Pectin_lyase_fold/virulence"/>
</dbReference>
<reference evidence="3" key="1">
    <citation type="submission" date="2010-02" db="EMBL/GenBank/DDBJ databases">
        <title>Sequencing and annotation of the Blastocystis hominis genome.</title>
        <authorList>
            <person name="Wincker P."/>
        </authorList>
    </citation>
    <scope>NUCLEOTIDE SEQUENCE</scope>
    <source>
        <strain evidence="3">Singapore isolate B</strain>
    </source>
</reference>
<dbReference type="EMBL" id="FN668690">
    <property type="protein sequence ID" value="CBK25305.2"/>
    <property type="molecule type" value="Genomic_DNA"/>
</dbReference>
<feature type="signal peptide" evidence="1">
    <location>
        <begin position="1"/>
        <end position="19"/>
    </location>
</feature>
<dbReference type="PANTHER" id="PTHR33928">
    <property type="entry name" value="POLYGALACTURONASE QRT3"/>
    <property type="match status" value="1"/>
</dbReference>
<dbReference type="InParanoid" id="D8MB66"/>
<dbReference type="OMA" id="GLTQTWI"/>
<name>D8MB66_BLAHO</name>
<protein>
    <recommendedName>
        <fullName evidence="2">Rhamnogalacturonase A/B/Epimerase-like pectate lyase domain-containing protein</fullName>
    </recommendedName>
</protein>
<dbReference type="Gene3D" id="2.160.20.10">
    <property type="entry name" value="Single-stranded right-handed beta-helix, Pectin lyase-like"/>
    <property type="match status" value="1"/>
</dbReference>
<feature type="chain" id="PRO_5003117827" description="Rhamnogalacturonase A/B/Epimerase-like pectate lyase domain-containing protein" evidence="1">
    <location>
        <begin position="20"/>
        <end position="454"/>
    </location>
</feature>
<accession>D8MB66</accession>
<dbReference type="AlphaFoldDB" id="D8MB66"/>
<keyword evidence="1" id="KW-0732">Signal</keyword>
<gene>
    <name evidence="3" type="ORF">GSBLH_T00004919001</name>
</gene>
<dbReference type="InterPro" id="IPR012334">
    <property type="entry name" value="Pectin_lyas_fold"/>
</dbReference>
<evidence type="ECO:0000313" key="4">
    <source>
        <dbReference type="Proteomes" id="UP000008312"/>
    </source>
</evidence>
<dbReference type="RefSeq" id="XP_012899353.1">
    <property type="nucleotide sequence ID" value="XM_013043899.1"/>
</dbReference>
<feature type="domain" description="Rhamnogalacturonase A/B/Epimerase-like pectate lyase" evidence="2">
    <location>
        <begin position="50"/>
        <end position="271"/>
    </location>
</feature>
<evidence type="ECO:0000313" key="3">
    <source>
        <dbReference type="EMBL" id="CBK25305.2"/>
    </source>
</evidence>